<feature type="compositionally biased region" description="Basic and acidic residues" evidence="7">
    <location>
        <begin position="535"/>
        <end position="566"/>
    </location>
</feature>
<dbReference type="Gene3D" id="3.40.1710.10">
    <property type="entry name" value="abc type-2 transporter like domain"/>
    <property type="match status" value="1"/>
</dbReference>
<feature type="compositionally biased region" description="Gly residues" evidence="7">
    <location>
        <begin position="596"/>
        <end position="774"/>
    </location>
</feature>
<protein>
    <submittedName>
        <fullName evidence="9">Type VII secretion protein EsaA</fullName>
    </submittedName>
</protein>
<evidence type="ECO:0000256" key="7">
    <source>
        <dbReference type="SAM" id="MobiDB-lite"/>
    </source>
</evidence>
<comment type="subcellular location">
    <subcellularLocation>
        <location evidence="1">Cell membrane</location>
        <topology evidence="1">Multi-pass membrane protein</topology>
    </subcellularLocation>
</comment>
<dbReference type="PANTHER" id="PTHR14754:SF35">
    <property type="entry name" value="TYPE VII SECRETION SYSTEM ACCESSORY FACTOR ESAA"/>
    <property type="match status" value="1"/>
</dbReference>
<keyword evidence="3" id="KW-1003">Cell membrane</keyword>
<evidence type="ECO:0000313" key="9">
    <source>
        <dbReference type="EMBL" id="MDN4873334.1"/>
    </source>
</evidence>
<comment type="caution">
    <text evidence="9">The sequence shown here is derived from an EMBL/GenBank/DDBJ whole genome shotgun (WGS) entry which is preliminary data.</text>
</comment>
<dbReference type="EMBL" id="JAUIQW010000001">
    <property type="protein sequence ID" value="MDN4873334.1"/>
    <property type="molecule type" value="Genomic_DNA"/>
</dbReference>
<evidence type="ECO:0000256" key="2">
    <source>
        <dbReference type="ARBA" id="ARBA00008338"/>
    </source>
</evidence>
<organism evidence="9 10">
    <name type="scientific">Bacillus cereus</name>
    <dbReference type="NCBI Taxonomy" id="1396"/>
    <lineage>
        <taxon>Bacteria</taxon>
        <taxon>Bacillati</taxon>
        <taxon>Bacillota</taxon>
        <taxon>Bacilli</taxon>
        <taxon>Bacillales</taxon>
        <taxon>Bacillaceae</taxon>
        <taxon>Bacillus</taxon>
        <taxon>Bacillus cereus group</taxon>
    </lineage>
</organism>
<keyword evidence="5 8" id="KW-1133">Transmembrane helix</keyword>
<feature type="transmembrane region" description="Helical" evidence="8">
    <location>
        <begin position="1076"/>
        <end position="1097"/>
    </location>
</feature>
<dbReference type="RefSeq" id="WP_089030268.1">
    <property type="nucleotide sequence ID" value="NZ_CM125662.1"/>
</dbReference>
<gene>
    <name evidence="9" type="primary">esaA</name>
    <name evidence="9" type="ORF">QYM23_10740</name>
</gene>
<keyword evidence="6 8" id="KW-0472">Membrane</keyword>
<feature type="region of interest" description="Disordered" evidence="7">
    <location>
        <begin position="535"/>
        <end position="569"/>
    </location>
</feature>
<evidence type="ECO:0000256" key="4">
    <source>
        <dbReference type="ARBA" id="ARBA00022692"/>
    </source>
</evidence>
<dbReference type="NCBIfam" id="TIGR03929">
    <property type="entry name" value="T7_esaA_Nterm"/>
    <property type="match status" value="1"/>
</dbReference>
<comment type="similarity">
    <text evidence="2">Belongs to the EsaA family.</text>
</comment>
<keyword evidence="4 8" id="KW-0812">Transmembrane</keyword>
<dbReference type="PANTHER" id="PTHR14754">
    <property type="entry name" value="TRANSCRIPTION ELONGATION FACTOR A"/>
    <property type="match status" value="1"/>
</dbReference>
<name>A0AAW7NCJ7_BACCE</name>
<feature type="region of interest" description="Disordered" evidence="7">
    <location>
        <begin position="588"/>
        <end position="781"/>
    </location>
</feature>
<dbReference type="Proteomes" id="UP001175137">
    <property type="component" value="Unassembled WGS sequence"/>
</dbReference>
<accession>A0AAW7NCJ7</accession>
<dbReference type="InterPro" id="IPR023838">
    <property type="entry name" value="T7SS_EsaA"/>
</dbReference>
<feature type="transmembrane region" description="Helical" evidence="8">
    <location>
        <begin position="1180"/>
        <end position="1199"/>
    </location>
</feature>
<evidence type="ECO:0000256" key="3">
    <source>
        <dbReference type="ARBA" id="ARBA00022475"/>
    </source>
</evidence>
<reference evidence="9" key="1">
    <citation type="submission" date="2023-07" db="EMBL/GenBank/DDBJ databases">
        <title>Complete genome sequence of Bacillus cereus SRCM126073 isolated from soil.</title>
        <authorList>
            <person name="Yang H.-G."/>
            <person name="Ryu M.-S."/>
            <person name="Ha G.-S."/>
            <person name="Yang H.-J."/>
            <person name="Jeong D.-Y."/>
        </authorList>
    </citation>
    <scope>NUCLEOTIDE SEQUENCE</scope>
    <source>
        <strain evidence="9">SRCM126073</strain>
    </source>
</reference>
<sequence length="1275" mass="137625">MKKFKWSILLFIILALVLSTGVSYLALNQNVKKANENTTPKMTVALVNEDQGTVFEGNKIAFGDQFVKNVNKNTKQEWYVVSRGVAENGLKNNNYNMMIVIPNDFSRKAVAIDSEIPEKLTLNYKVNATGNKDLKAEAENTASVILEDFNKQIIDVYFASIIGKLQGAQDNIGKIIEKGNVQTTMYKKDIHSPLANYTNQFKTVQDYTGVSVNSFKGFQDVLKGFGQALDEGNKSNSTYLDGFNNFQKMQTDNNLLANNFTNQFNQYMNDMNTGDALKQLSALESANKIISNQFTFSEKEPNILTDAAAIQKYLADVKKQVSEYDTELAGKLESDIQETVIKKLKQSMSNDGKQEIFINTLMKQPDARIKKQIENLIAKLPSLNMEEIGQSDLPDTTKLQLQNVIQFTQKYNKENNFYYDPVNKISLGNAIKEVKDRLYTEGITFSDTAKVIKMESPQILKIKIPEEFKLDGSTGFLHIDDVDRTSDFLQSEAGEITIAPRNEGDIKISLDVKLKDPNINIDVFSPVTWQWELSGTHKKETSPEKEEPNKEDKGTQTENSKVENVVHKSQYGIMPLVHSAKNPIIKKMENTTGKDNGTGGNPGGGTGTDNGTGGNPGGGTGKDNGTGGNSGGGTGTDNGTGGNPGGGTGTDNGTGGNPGGGTGTDNGTGGNPGGGTGTDNGTGGNPGGGTGTDNGTGGNPGGGTGTDNGTGGNPGGGTGTDNGTGGNPGGGTGTDNGTGGNPGGGTGTDNGTGGNPGGETGTDNGTGGNPGGETGTDNGKVTESTTNQVVHQKAEVLTKNISSVLIKEAVDTVESYQGLMSLYEMYYGIDLRTKDVGPKLEEGSLDAIATDQSLYYVLNKQSLIDLISNLVSSSITTEIKQDMSGLKQKINSYQQSITSADQNSMLLAEKLNGTTQQATSMNENLGEYLKGLAKWRENSLKLVEEQQVLTANHAGEQTAVLSLDSGIKSLMMQSQSLVESSKHSLATSDDVYKTFDQINGQAKEIQDSGTTIVSKADLLLNDFTKKMEDDKSFSKNFTKILANSRIGDRQNEMLYDFLASPVQKQNDGVIVAGNAFTPYLIVLTCFIVALFTAYAIANQEKKRMQSDHFEEKFSLIDMNVPTTVVAFGISIVEGISIGIISGRLLKFGQDQSLLWIAFITFIMMAFVLVSTYLLRQIKMVGMFILLVFLSMYLFLTEAVGSKVDQMSSVGKIRQFSPLQYIESFLNDFISGKDTGKVIFVVLFVIAIIGLVSNLFVWHKKWEEKEVNDQTMEHSG</sequence>
<evidence type="ECO:0000313" key="10">
    <source>
        <dbReference type="Proteomes" id="UP001175137"/>
    </source>
</evidence>
<evidence type="ECO:0000256" key="5">
    <source>
        <dbReference type="ARBA" id="ARBA00022989"/>
    </source>
</evidence>
<evidence type="ECO:0000256" key="1">
    <source>
        <dbReference type="ARBA" id="ARBA00004651"/>
    </source>
</evidence>
<feature type="transmembrane region" description="Helical" evidence="8">
    <location>
        <begin position="1152"/>
        <end position="1173"/>
    </location>
</feature>
<dbReference type="AlphaFoldDB" id="A0AAW7NCJ7"/>
<dbReference type="GO" id="GO:0005886">
    <property type="term" value="C:plasma membrane"/>
    <property type="evidence" value="ECO:0007669"/>
    <property type="project" value="UniProtKB-SubCell"/>
</dbReference>
<evidence type="ECO:0000256" key="8">
    <source>
        <dbReference type="SAM" id="Phobius"/>
    </source>
</evidence>
<evidence type="ECO:0000256" key="6">
    <source>
        <dbReference type="ARBA" id="ARBA00023136"/>
    </source>
</evidence>
<feature type="transmembrane region" description="Helical" evidence="8">
    <location>
        <begin position="1237"/>
        <end position="1257"/>
    </location>
</feature>
<feature type="transmembrane region" description="Helical" evidence="8">
    <location>
        <begin position="1118"/>
        <end position="1140"/>
    </location>
</feature>
<proteinExistence type="inferred from homology"/>